<feature type="chain" id="PRO_5031028823" evidence="1">
    <location>
        <begin position="21"/>
        <end position="410"/>
    </location>
</feature>
<dbReference type="InterPro" id="IPR001466">
    <property type="entry name" value="Beta-lactam-related"/>
</dbReference>
<name>A0A7X1KAV1_9SPHN</name>
<sequence>MRLIRSIAACALISSAPLQAQVWPAVDAALQPMVDKGELAGVVTIAMKDGAVVHSSAIGKRDLESGKPMETDTIFRAFSMTKPVTAVAMMILYDEGKWQPSDPITKFLPELEGVKLFKGMDASGNPIIEAPQSLPTIEQLLTHTAGFSYGFMPGYVDDLYRADSPMAAQSTDAFVDKLAALPLLFEPGTQWQYSVAMDVQGAIVERISGMALADFMEQRIFAPLRMTDTAFYVPLEKRERFASLYEWQNGKLAKPGGGRFAATYADPPGFASGGGGLVTTAGDYARFGQMLLNDGVLDDVRILAPGSAKTIMTDHLPPALVSGKFGIGMQQIRPGYQFGYNGVVVTDPELAGVDMGKGSYLWDGAAGTWFWVDPTNNLVFVGMIQRLMASGGMPNIQAISQKAVKQSLSN</sequence>
<evidence type="ECO:0000259" key="2">
    <source>
        <dbReference type="Pfam" id="PF00144"/>
    </source>
</evidence>
<dbReference type="RefSeq" id="WP_185681944.1">
    <property type="nucleotide sequence ID" value="NZ_JACLAU010000002.1"/>
</dbReference>
<reference evidence="3 4" key="1">
    <citation type="submission" date="2020-08" db="EMBL/GenBank/DDBJ databases">
        <title>The genome sequence of Novosphingobium flavum 4Y4.</title>
        <authorList>
            <person name="Liu Y."/>
        </authorList>
    </citation>
    <scope>NUCLEOTIDE SEQUENCE [LARGE SCALE GENOMIC DNA]</scope>
    <source>
        <strain evidence="3 4">4Y4</strain>
    </source>
</reference>
<dbReference type="Gene3D" id="3.40.710.10">
    <property type="entry name" value="DD-peptidase/beta-lactamase superfamily"/>
    <property type="match status" value="1"/>
</dbReference>
<keyword evidence="4" id="KW-1185">Reference proteome</keyword>
<keyword evidence="1" id="KW-0732">Signal</keyword>
<dbReference type="InterPro" id="IPR012338">
    <property type="entry name" value="Beta-lactam/transpept-like"/>
</dbReference>
<feature type="domain" description="Beta-lactamase-related" evidence="2">
    <location>
        <begin position="26"/>
        <end position="386"/>
    </location>
</feature>
<protein>
    <submittedName>
        <fullName evidence="3">Beta-lactamase family protein</fullName>
    </submittedName>
</protein>
<dbReference type="EMBL" id="JACLAU010000002">
    <property type="protein sequence ID" value="MBC2650510.1"/>
    <property type="molecule type" value="Genomic_DNA"/>
</dbReference>
<accession>A0A7X1KAV1</accession>
<organism evidence="3 4">
    <name type="scientific">Novosphingobium aerophilum</name>
    <dbReference type="NCBI Taxonomy" id="2839843"/>
    <lineage>
        <taxon>Bacteria</taxon>
        <taxon>Pseudomonadati</taxon>
        <taxon>Pseudomonadota</taxon>
        <taxon>Alphaproteobacteria</taxon>
        <taxon>Sphingomonadales</taxon>
        <taxon>Sphingomonadaceae</taxon>
        <taxon>Novosphingobium</taxon>
    </lineage>
</organism>
<comment type="caution">
    <text evidence="3">The sequence shown here is derived from an EMBL/GenBank/DDBJ whole genome shotgun (WGS) entry which is preliminary data.</text>
</comment>
<proteinExistence type="predicted"/>
<evidence type="ECO:0000256" key="1">
    <source>
        <dbReference type="SAM" id="SignalP"/>
    </source>
</evidence>
<dbReference type="InterPro" id="IPR050789">
    <property type="entry name" value="Diverse_Enzym_Activities"/>
</dbReference>
<dbReference type="AlphaFoldDB" id="A0A7X1KAV1"/>
<dbReference type="Pfam" id="PF00144">
    <property type="entry name" value="Beta-lactamase"/>
    <property type="match status" value="1"/>
</dbReference>
<dbReference type="Proteomes" id="UP000520156">
    <property type="component" value="Unassembled WGS sequence"/>
</dbReference>
<dbReference type="PANTHER" id="PTHR43283">
    <property type="entry name" value="BETA-LACTAMASE-RELATED"/>
    <property type="match status" value="1"/>
</dbReference>
<dbReference type="SUPFAM" id="SSF56601">
    <property type="entry name" value="beta-lactamase/transpeptidase-like"/>
    <property type="match status" value="1"/>
</dbReference>
<dbReference type="PANTHER" id="PTHR43283:SF3">
    <property type="entry name" value="BETA-LACTAMASE FAMILY PROTEIN (AFU_ORTHOLOGUE AFUA_5G07500)"/>
    <property type="match status" value="1"/>
</dbReference>
<evidence type="ECO:0000313" key="3">
    <source>
        <dbReference type="EMBL" id="MBC2650510.1"/>
    </source>
</evidence>
<feature type="signal peptide" evidence="1">
    <location>
        <begin position="1"/>
        <end position="20"/>
    </location>
</feature>
<gene>
    <name evidence="3" type="ORF">H7F49_02200</name>
</gene>
<evidence type="ECO:0000313" key="4">
    <source>
        <dbReference type="Proteomes" id="UP000520156"/>
    </source>
</evidence>